<keyword evidence="3" id="KW-1185">Reference proteome</keyword>
<gene>
    <name evidence="2" type="ORF">EC9_33890</name>
</gene>
<dbReference type="KEGG" id="ruv:EC9_33890"/>
<evidence type="ECO:0000313" key="3">
    <source>
        <dbReference type="Proteomes" id="UP000319557"/>
    </source>
</evidence>
<proteinExistence type="predicted"/>
<organism evidence="2 3">
    <name type="scientific">Rosistilla ulvae</name>
    <dbReference type="NCBI Taxonomy" id="1930277"/>
    <lineage>
        <taxon>Bacteria</taxon>
        <taxon>Pseudomonadati</taxon>
        <taxon>Planctomycetota</taxon>
        <taxon>Planctomycetia</taxon>
        <taxon>Pirellulales</taxon>
        <taxon>Pirellulaceae</taxon>
        <taxon>Rosistilla</taxon>
    </lineage>
</organism>
<evidence type="ECO:0000256" key="1">
    <source>
        <dbReference type="SAM" id="MobiDB-lite"/>
    </source>
</evidence>
<feature type="region of interest" description="Disordered" evidence="1">
    <location>
        <begin position="18"/>
        <end position="44"/>
    </location>
</feature>
<dbReference type="Proteomes" id="UP000319557">
    <property type="component" value="Chromosome"/>
</dbReference>
<protein>
    <submittedName>
        <fullName evidence="2">Uncharacterized protein</fullName>
    </submittedName>
</protein>
<sequence length="86" mass="9559">MRSLRCRNDGVNRRSNCRNFGGTDTGGYPHGKMMEKNFHPGGEAPPLEHFRTSVWCKGTPACVRTGRRNRGSETGLCRFVDACPSD</sequence>
<evidence type="ECO:0000313" key="2">
    <source>
        <dbReference type="EMBL" id="QDS89192.1"/>
    </source>
</evidence>
<dbReference type="EMBL" id="CP036261">
    <property type="protein sequence ID" value="QDS89192.1"/>
    <property type="molecule type" value="Genomic_DNA"/>
</dbReference>
<name>A0A517M2U4_9BACT</name>
<reference evidence="2 3" key="1">
    <citation type="submission" date="2019-02" db="EMBL/GenBank/DDBJ databases">
        <title>Deep-cultivation of Planctomycetes and their phenomic and genomic characterization uncovers novel biology.</title>
        <authorList>
            <person name="Wiegand S."/>
            <person name="Jogler M."/>
            <person name="Boedeker C."/>
            <person name="Pinto D."/>
            <person name="Vollmers J."/>
            <person name="Rivas-Marin E."/>
            <person name="Kohn T."/>
            <person name="Peeters S.H."/>
            <person name="Heuer A."/>
            <person name="Rast P."/>
            <person name="Oberbeckmann S."/>
            <person name="Bunk B."/>
            <person name="Jeske O."/>
            <person name="Meyerdierks A."/>
            <person name="Storesund J.E."/>
            <person name="Kallscheuer N."/>
            <person name="Luecker S."/>
            <person name="Lage O.M."/>
            <person name="Pohl T."/>
            <person name="Merkel B.J."/>
            <person name="Hornburger P."/>
            <person name="Mueller R.-W."/>
            <person name="Bruemmer F."/>
            <person name="Labrenz M."/>
            <person name="Spormann A.M."/>
            <person name="Op den Camp H."/>
            <person name="Overmann J."/>
            <person name="Amann R."/>
            <person name="Jetten M.S.M."/>
            <person name="Mascher T."/>
            <person name="Medema M.H."/>
            <person name="Devos D.P."/>
            <person name="Kaster A.-K."/>
            <person name="Ovreas L."/>
            <person name="Rohde M."/>
            <person name="Galperin M.Y."/>
            <person name="Jogler C."/>
        </authorList>
    </citation>
    <scope>NUCLEOTIDE SEQUENCE [LARGE SCALE GENOMIC DNA]</scope>
    <source>
        <strain evidence="2 3">EC9</strain>
    </source>
</reference>
<dbReference type="AlphaFoldDB" id="A0A517M2U4"/>
<accession>A0A517M2U4</accession>